<evidence type="ECO:0000256" key="2">
    <source>
        <dbReference type="ARBA" id="ARBA00022692"/>
    </source>
</evidence>
<keyword evidence="2 5" id="KW-0812">Transmembrane</keyword>
<organism evidence="7 8">
    <name type="scientific">Pedobacter paludis</name>
    <dbReference type="NCBI Taxonomy" id="2203212"/>
    <lineage>
        <taxon>Bacteria</taxon>
        <taxon>Pseudomonadati</taxon>
        <taxon>Bacteroidota</taxon>
        <taxon>Sphingobacteriia</taxon>
        <taxon>Sphingobacteriales</taxon>
        <taxon>Sphingobacteriaceae</taxon>
        <taxon>Pedobacter</taxon>
    </lineage>
</organism>
<accession>A0A317EX95</accession>
<evidence type="ECO:0000313" key="8">
    <source>
        <dbReference type="Proteomes" id="UP000245391"/>
    </source>
</evidence>
<comment type="caution">
    <text evidence="7">The sequence shown here is derived from an EMBL/GenBank/DDBJ whole genome shotgun (WGS) entry which is preliminary data.</text>
</comment>
<evidence type="ECO:0000256" key="5">
    <source>
        <dbReference type="SAM" id="Phobius"/>
    </source>
</evidence>
<protein>
    <submittedName>
        <fullName evidence="7">DoxX family protein</fullName>
    </submittedName>
</protein>
<feature type="transmembrane region" description="Helical" evidence="5">
    <location>
        <begin position="97"/>
        <end position="120"/>
    </location>
</feature>
<comment type="subcellular location">
    <subcellularLocation>
        <location evidence="1">Membrane</location>
        <topology evidence="1">Multi-pass membrane protein</topology>
    </subcellularLocation>
</comment>
<dbReference type="GO" id="GO:0016020">
    <property type="term" value="C:membrane"/>
    <property type="evidence" value="ECO:0007669"/>
    <property type="project" value="UniProtKB-SubCell"/>
</dbReference>
<dbReference type="PANTHER" id="PTHR36974:SF1">
    <property type="entry name" value="DOXX FAMILY MEMBRANE PROTEIN"/>
    <property type="match status" value="1"/>
</dbReference>
<reference evidence="8" key="1">
    <citation type="submission" date="2018-05" db="EMBL/GenBank/DDBJ databases">
        <title>Pedobacter paludis sp. nov., isolated from wetland soil.</title>
        <authorList>
            <person name="Zhang Y."/>
        </authorList>
    </citation>
    <scope>NUCLEOTIDE SEQUENCE [LARGE SCALE GENOMIC DNA]</scope>
    <source>
        <strain evidence="8">R-8</strain>
    </source>
</reference>
<feature type="transmembrane region" description="Helical" evidence="5">
    <location>
        <begin position="7"/>
        <end position="29"/>
    </location>
</feature>
<sequence length="126" mass="14991">MRYKIFLLIYAVFYILAGCNHFISTNGYYAIMPKWLPAHEFLIYLSGIVEIILGILLLFSNTRKLASLFIILMLLAFIPVHIYMIKIAPFMLGEILIMPFIAWLRLPFQVFFIWWAWYYFRNPGKV</sequence>
<dbReference type="PANTHER" id="PTHR36974">
    <property type="entry name" value="MEMBRANE PROTEIN-RELATED"/>
    <property type="match status" value="1"/>
</dbReference>
<name>A0A317EX95_9SPHI</name>
<evidence type="ECO:0000313" key="7">
    <source>
        <dbReference type="EMBL" id="PWS29836.1"/>
    </source>
</evidence>
<keyword evidence="4 5" id="KW-0472">Membrane</keyword>
<dbReference type="Pfam" id="PF07291">
    <property type="entry name" value="MauE"/>
    <property type="match status" value="1"/>
</dbReference>
<dbReference type="OrthoDB" id="327939at2"/>
<evidence type="ECO:0000256" key="3">
    <source>
        <dbReference type="ARBA" id="ARBA00022989"/>
    </source>
</evidence>
<evidence type="ECO:0000256" key="4">
    <source>
        <dbReference type="ARBA" id="ARBA00023136"/>
    </source>
</evidence>
<proteinExistence type="predicted"/>
<dbReference type="PROSITE" id="PS51257">
    <property type="entry name" value="PROKAR_LIPOPROTEIN"/>
    <property type="match status" value="1"/>
</dbReference>
<dbReference type="Proteomes" id="UP000245391">
    <property type="component" value="Unassembled WGS sequence"/>
</dbReference>
<evidence type="ECO:0000259" key="6">
    <source>
        <dbReference type="Pfam" id="PF07291"/>
    </source>
</evidence>
<keyword evidence="3 5" id="KW-1133">Transmembrane helix</keyword>
<dbReference type="AlphaFoldDB" id="A0A317EX95"/>
<feature type="transmembrane region" description="Helical" evidence="5">
    <location>
        <begin position="66"/>
        <end position="85"/>
    </location>
</feature>
<evidence type="ECO:0000256" key="1">
    <source>
        <dbReference type="ARBA" id="ARBA00004141"/>
    </source>
</evidence>
<feature type="transmembrane region" description="Helical" evidence="5">
    <location>
        <begin position="41"/>
        <end position="59"/>
    </location>
</feature>
<feature type="domain" description="Methylamine utilisation protein MauE" evidence="6">
    <location>
        <begin position="6"/>
        <end position="85"/>
    </location>
</feature>
<dbReference type="EMBL" id="QGNY01000010">
    <property type="protein sequence ID" value="PWS29836.1"/>
    <property type="molecule type" value="Genomic_DNA"/>
</dbReference>
<dbReference type="GO" id="GO:0030416">
    <property type="term" value="P:methylamine metabolic process"/>
    <property type="evidence" value="ECO:0007669"/>
    <property type="project" value="InterPro"/>
</dbReference>
<dbReference type="InterPro" id="IPR009908">
    <property type="entry name" value="Methylamine_util_MauE"/>
</dbReference>
<dbReference type="RefSeq" id="WP_109932739.1">
    <property type="nucleotide sequence ID" value="NZ_QGNY01000010.1"/>
</dbReference>
<keyword evidence="8" id="KW-1185">Reference proteome</keyword>
<gene>
    <name evidence="7" type="ORF">DF947_21090</name>
</gene>